<dbReference type="EMBL" id="JBHTAI010000007">
    <property type="protein sequence ID" value="MFC7149577.1"/>
    <property type="molecule type" value="Genomic_DNA"/>
</dbReference>
<gene>
    <name evidence="1" type="ORF">ACFQMJ_13655</name>
</gene>
<dbReference type="InterPro" id="IPR021109">
    <property type="entry name" value="Peptidase_aspartic_dom_sf"/>
</dbReference>
<evidence type="ECO:0000313" key="1">
    <source>
        <dbReference type="EMBL" id="MFC7149577.1"/>
    </source>
</evidence>
<dbReference type="Proteomes" id="UP001596378">
    <property type="component" value="Unassembled WGS sequence"/>
</dbReference>
<keyword evidence="2" id="KW-1185">Reference proteome</keyword>
<accession>A0ABW2FDF2</accession>
<protein>
    <submittedName>
        <fullName evidence="1">Uncharacterized protein</fullName>
    </submittedName>
</protein>
<proteinExistence type="predicted"/>
<sequence>MDGSSGGEEFLYEKKIHSLKLGDVFMPQFTIQIGAMDYGMDMNGILGTDFLVANGAIIDMKKLEIAIAD</sequence>
<name>A0ABW2FDF2_9BACL</name>
<dbReference type="Gene3D" id="2.40.70.10">
    <property type="entry name" value="Acid Proteases"/>
    <property type="match status" value="1"/>
</dbReference>
<comment type="caution">
    <text evidence="1">The sequence shown here is derived from an EMBL/GenBank/DDBJ whole genome shotgun (WGS) entry which is preliminary data.</text>
</comment>
<evidence type="ECO:0000313" key="2">
    <source>
        <dbReference type="Proteomes" id="UP001596378"/>
    </source>
</evidence>
<reference evidence="2" key="1">
    <citation type="journal article" date="2019" name="Int. J. Syst. Evol. Microbiol.">
        <title>The Global Catalogue of Microorganisms (GCM) 10K type strain sequencing project: providing services to taxonomists for standard genome sequencing and annotation.</title>
        <authorList>
            <consortium name="The Broad Institute Genomics Platform"/>
            <consortium name="The Broad Institute Genome Sequencing Center for Infectious Disease"/>
            <person name="Wu L."/>
            <person name="Ma J."/>
        </authorList>
    </citation>
    <scope>NUCLEOTIDE SEQUENCE [LARGE SCALE GENOMIC DNA]</scope>
    <source>
        <strain evidence="2">KCTC 12907</strain>
    </source>
</reference>
<dbReference type="RefSeq" id="WP_378051366.1">
    <property type="nucleotide sequence ID" value="NZ_JBHMDN010000034.1"/>
</dbReference>
<organism evidence="1 2">
    <name type="scientific">Cohnella cellulosilytica</name>
    <dbReference type="NCBI Taxonomy" id="986710"/>
    <lineage>
        <taxon>Bacteria</taxon>
        <taxon>Bacillati</taxon>
        <taxon>Bacillota</taxon>
        <taxon>Bacilli</taxon>
        <taxon>Bacillales</taxon>
        <taxon>Paenibacillaceae</taxon>
        <taxon>Cohnella</taxon>
    </lineage>
</organism>